<dbReference type="EMBL" id="JAPVOI010000003">
    <property type="protein sequence ID" value="MCZ4088941.1"/>
    <property type="molecule type" value="Genomic_DNA"/>
</dbReference>
<organism evidence="2 3">
    <name type="scientific">Sinorhizobium psoraleae</name>
    <dbReference type="NCBI Taxonomy" id="520838"/>
    <lineage>
        <taxon>Bacteria</taxon>
        <taxon>Pseudomonadati</taxon>
        <taxon>Pseudomonadota</taxon>
        <taxon>Alphaproteobacteria</taxon>
        <taxon>Hyphomicrobiales</taxon>
        <taxon>Rhizobiaceae</taxon>
        <taxon>Sinorhizobium/Ensifer group</taxon>
        <taxon>Sinorhizobium</taxon>
    </lineage>
</organism>
<sequence length="50" mass="5488">MTGLEISHISYSDGSRKARDGVRRPTPKTDTFRYIAADGICLDPAFSGRT</sequence>
<comment type="caution">
    <text evidence="2">The sequence shown here is derived from an EMBL/GenBank/DDBJ whole genome shotgun (WGS) entry which is preliminary data.</text>
</comment>
<protein>
    <recommendedName>
        <fullName evidence="4">Transposase</fullName>
    </recommendedName>
</protein>
<gene>
    <name evidence="2" type="ORF">O3W52_02345</name>
</gene>
<evidence type="ECO:0000313" key="3">
    <source>
        <dbReference type="Proteomes" id="UP001079430"/>
    </source>
</evidence>
<proteinExistence type="predicted"/>
<keyword evidence="3" id="KW-1185">Reference proteome</keyword>
<evidence type="ECO:0000313" key="2">
    <source>
        <dbReference type="EMBL" id="MCZ4088941.1"/>
    </source>
</evidence>
<evidence type="ECO:0008006" key="4">
    <source>
        <dbReference type="Google" id="ProtNLM"/>
    </source>
</evidence>
<reference evidence="2" key="1">
    <citation type="submission" date="2022-10" db="EMBL/GenBank/DDBJ databases">
        <title>Whole genome sequencing of three plant growth promoting bacteria isolated from Vachellia tortilis subsp. raddiana in Morocco.</title>
        <authorList>
            <person name="Hnini M."/>
            <person name="Zouagui R."/>
            <person name="Zouagui H."/>
            <person name="Chemao Elfihri M.-W."/>
            <person name="Ibrahimi A."/>
            <person name="Sbabou L."/>
            <person name="Aurag J."/>
        </authorList>
    </citation>
    <scope>NUCLEOTIDE SEQUENCE</scope>
    <source>
        <strain evidence="2">LMR678</strain>
    </source>
</reference>
<dbReference type="RefSeq" id="WP_173514386.1">
    <property type="nucleotide sequence ID" value="NZ_JABEKV010000011.1"/>
</dbReference>
<feature type="compositionally biased region" description="Basic and acidic residues" evidence="1">
    <location>
        <begin position="14"/>
        <end position="23"/>
    </location>
</feature>
<evidence type="ECO:0000256" key="1">
    <source>
        <dbReference type="SAM" id="MobiDB-lite"/>
    </source>
</evidence>
<dbReference type="Proteomes" id="UP001079430">
    <property type="component" value="Unassembled WGS sequence"/>
</dbReference>
<name>A0ABT4KAF6_9HYPH</name>
<accession>A0ABT4KAF6</accession>
<feature type="region of interest" description="Disordered" evidence="1">
    <location>
        <begin position="1"/>
        <end position="27"/>
    </location>
</feature>